<protein>
    <submittedName>
        <fullName evidence="2">Uncharacterized protein</fullName>
    </submittedName>
</protein>
<feature type="transmembrane region" description="Helical" evidence="1">
    <location>
        <begin position="115"/>
        <end position="138"/>
    </location>
</feature>
<keyword evidence="1" id="KW-0812">Transmembrane</keyword>
<evidence type="ECO:0000313" key="2">
    <source>
        <dbReference type="EMBL" id="SDM55028.1"/>
    </source>
</evidence>
<evidence type="ECO:0000256" key="1">
    <source>
        <dbReference type="SAM" id="Phobius"/>
    </source>
</evidence>
<organism evidence="2 3">
    <name type="scientific">Catalinimonas alkaloidigena</name>
    <dbReference type="NCBI Taxonomy" id="1075417"/>
    <lineage>
        <taxon>Bacteria</taxon>
        <taxon>Pseudomonadati</taxon>
        <taxon>Bacteroidota</taxon>
        <taxon>Cytophagia</taxon>
        <taxon>Cytophagales</taxon>
        <taxon>Catalimonadaceae</taxon>
        <taxon>Catalinimonas</taxon>
    </lineage>
</organism>
<feature type="transmembrane region" description="Helical" evidence="1">
    <location>
        <begin position="44"/>
        <end position="67"/>
    </location>
</feature>
<dbReference type="AlphaFoldDB" id="A0A1G9U576"/>
<name>A0A1G9U576_9BACT</name>
<feature type="transmembrane region" description="Helical" evidence="1">
    <location>
        <begin position="79"/>
        <end position="95"/>
    </location>
</feature>
<accession>A0A1G9U576</accession>
<proteinExistence type="predicted"/>
<feature type="transmembrane region" description="Helical" evidence="1">
    <location>
        <begin position="12"/>
        <end position="32"/>
    </location>
</feature>
<keyword evidence="3" id="KW-1185">Reference proteome</keyword>
<sequence length="148" mass="16806">MKPKNTSKQYFLVLGITAWVMSFLWENLHAGLYKDFAPQMAKLAYLGCSLADVVLVLIIWKTTAWLLHNPTWGRQATRMSYSVATIVAATLSYFAEKTSLLLNLWRYTDKMPLVPLLGIGLSPWLAIIVIPLSSFIIADRLYLQNKLQ</sequence>
<dbReference type="OrthoDB" id="979152at2"/>
<dbReference type="Proteomes" id="UP000198510">
    <property type="component" value="Unassembled WGS sequence"/>
</dbReference>
<reference evidence="2 3" key="1">
    <citation type="submission" date="2016-10" db="EMBL/GenBank/DDBJ databases">
        <authorList>
            <person name="de Groot N.N."/>
        </authorList>
    </citation>
    <scope>NUCLEOTIDE SEQUENCE [LARGE SCALE GENOMIC DNA]</scope>
    <source>
        <strain evidence="2 3">DSM 25186</strain>
    </source>
</reference>
<gene>
    <name evidence="2" type="ORF">SAMN05421823_11591</name>
</gene>
<keyword evidence="1" id="KW-0472">Membrane</keyword>
<evidence type="ECO:0000313" key="3">
    <source>
        <dbReference type="Proteomes" id="UP000198510"/>
    </source>
</evidence>
<dbReference type="EMBL" id="FNFO01000015">
    <property type="protein sequence ID" value="SDM55028.1"/>
    <property type="molecule type" value="Genomic_DNA"/>
</dbReference>
<keyword evidence="1" id="KW-1133">Transmembrane helix</keyword>
<dbReference type="RefSeq" id="WP_143017494.1">
    <property type="nucleotide sequence ID" value="NZ_FNFO01000015.1"/>
</dbReference>